<feature type="coiled-coil region" evidence="1">
    <location>
        <begin position="63"/>
        <end position="111"/>
    </location>
</feature>
<dbReference type="RefSeq" id="WP_058032849.1">
    <property type="nucleotide sequence ID" value="NZ_LLZU01000018.1"/>
</dbReference>
<dbReference type="AlphaFoldDB" id="A0A0T6LSL0"/>
<name>A0A0T6LSL0_WENVI</name>
<organism evidence="2 3">
    <name type="scientific">Wenjunlia vitaminophila</name>
    <name type="common">Streptomyces vitaminophilus</name>
    <dbReference type="NCBI Taxonomy" id="76728"/>
    <lineage>
        <taxon>Bacteria</taxon>
        <taxon>Bacillati</taxon>
        <taxon>Actinomycetota</taxon>
        <taxon>Actinomycetes</taxon>
        <taxon>Kitasatosporales</taxon>
        <taxon>Streptomycetaceae</taxon>
        <taxon>Wenjunlia</taxon>
    </lineage>
</organism>
<reference evidence="2 3" key="1">
    <citation type="submission" date="2015-10" db="EMBL/GenBank/DDBJ databases">
        <title>Draft genome sequence of pyrrolomycin-producing Streptomyces vitaminophilus.</title>
        <authorList>
            <person name="Graham D.E."/>
            <person name="Mahan K.M."/>
            <person name="Klingeman D.M."/>
            <person name="Hettich R.L."/>
            <person name="Parry R.J."/>
        </authorList>
    </citation>
    <scope>NUCLEOTIDE SEQUENCE [LARGE SCALE GENOMIC DNA]</scope>
    <source>
        <strain evidence="2 3">ATCC 31673</strain>
    </source>
</reference>
<dbReference type="STRING" id="76728.AQ490_23195"/>
<protein>
    <submittedName>
        <fullName evidence="2">Uncharacterized protein</fullName>
    </submittedName>
</protein>
<evidence type="ECO:0000313" key="3">
    <source>
        <dbReference type="Proteomes" id="UP000050867"/>
    </source>
</evidence>
<accession>A0A0T6LSL0</accession>
<keyword evidence="3" id="KW-1185">Reference proteome</keyword>
<sequence>MADNINLPNLISHLQVNLGNTSGVIADARRQGSSVGAALGDSLRREIRDTVAHLPDVQIDGNSSDLDRDLARVRRELDELGNQRIGVDISLEDALKKLAELEPHLERLQAQHPDINVQATTRGALNQLAAIRQAAAVVDDEDPDITVRVDDDQVSRLRRTLGRLRDSGRSAAAGLLPAVTSIGAVTAGAGAAIPVVAGLVTTLANVAPAAGLATTATLSAALAQGTLKLGLMGVADAVKVAFDPEQADKFAEALAKLAPNARGFVRQLQEMKPKFDELRLDVQQRLFAGLDVALERTGRATAPELSRALKESAGALNFMGRGVLAAARDLDQSGALGAALASASAGLKNVARWPRVLVQGFGQVAAAAAPAFERLTSAAGAAADRASTRLTRSFQGGGMEAAIERALDLLGQMKRVAENLGDVVGNVFGAARASGGGMLGVLEQVTGALAEITATAGVQDGLRALFDVMATLGRTVAPLLGKALGALGPVLTALGPPAETLIKALGDALGPVIDALGPVLEAAATAVGSLVTALSPLLPVVGQLVAALLPALTPFLDALNVVFVALAPVVQQLATTLSLALAPILAQLPALVEPLARLMTQQLIALMPVLLDLLVELTPSLISLGESFAQVMVAVTPLITAMATLQARGLATLVPLLTPVITLVGKLAAIFAGVLARQVTTVVMPALTALTRLLQGDVSGAMSSLATAVKNAIGNMVKDFVTLPQRAVTALAPLAGRLGSAGVAAGARLLDAVRDKVNAALDKLRGLPRQARDAVGNLGSLLYNAGASLIQGFINGITSKVSAVKSKLNSITDMIPFEKGPPAKDAKLLTPAGKLVIQGFIDGIDASTKSLKSKLNSTIKIIERAIDINRGNRKKVQGLGPLLDRVERDNHRLTALARNRDRAAVALANASKRLKGLQEARADVFADVRGNVLESGDITRGGAQINSATAIQVQLQQAVKAAKEFETNIAALRKKGVRADLIQQIAEAGVSGGAATARALAKATPEQLKTINSLQGQLATAATKTGTTVADSLYKSGIQAAQGLVKGLQQQHGAIERQMKSLAESMVRAIKKALGIKSPSRVFAQLGALTGEGLRVGLLGARAGVAGAATAVADAATQAATRAASAVASIPSGPGVQAAYAGTGAGFTQTNTFYLSGSDATPGGIARELAWRGLVGRRA</sequence>
<evidence type="ECO:0000313" key="2">
    <source>
        <dbReference type="EMBL" id="KRV48780.1"/>
    </source>
</evidence>
<dbReference type="OrthoDB" id="3404808at2"/>
<comment type="caution">
    <text evidence="2">The sequence shown here is derived from an EMBL/GenBank/DDBJ whole genome shotgun (WGS) entry which is preliminary data.</text>
</comment>
<evidence type="ECO:0000256" key="1">
    <source>
        <dbReference type="SAM" id="Coils"/>
    </source>
</evidence>
<keyword evidence="1" id="KW-0175">Coiled coil</keyword>
<gene>
    <name evidence="2" type="ORF">AQ490_23195</name>
</gene>
<dbReference type="Proteomes" id="UP000050867">
    <property type="component" value="Unassembled WGS sequence"/>
</dbReference>
<proteinExistence type="predicted"/>
<dbReference type="EMBL" id="LLZU01000018">
    <property type="protein sequence ID" value="KRV48780.1"/>
    <property type="molecule type" value="Genomic_DNA"/>
</dbReference>